<dbReference type="Pfam" id="PF19055">
    <property type="entry name" value="ABC2_membrane_7"/>
    <property type="match status" value="1"/>
</dbReference>
<dbReference type="InterPro" id="IPR017871">
    <property type="entry name" value="ABC_transporter-like_CS"/>
</dbReference>
<dbReference type="InterPro" id="IPR043926">
    <property type="entry name" value="ABCG_dom"/>
</dbReference>
<dbReference type="Pfam" id="PF01061">
    <property type="entry name" value="ABC2_membrane"/>
    <property type="match status" value="1"/>
</dbReference>
<dbReference type="EMBL" id="JBHGVX010000008">
    <property type="protein sequence ID" value="KAL1793578.1"/>
    <property type="molecule type" value="Genomic_DNA"/>
</dbReference>
<name>A0ABR3UAN7_9PLEO</name>
<dbReference type="SUPFAM" id="SSF52540">
    <property type="entry name" value="P-loop containing nucleoside triphosphate hydrolases"/>
    <property type="match status" value="1"/>
</dbReference>
<dbReference type="Pfam" id="PF00005">
    <property type="entry name" value="ABC_tran"/>
    <property type="match status" value="1"/>
</dbReference>
<keyword evidence="12" id="KW-1185">Reference proteome</keyword>
<dbReference type="InterPro" id="IPR052215">
    <property type="entry name" value="Plant_ABCG"/>
</dbReference>
<protein>
    <recommendedName>
        <fullName evidence="10">ABC transporter domain-containing protein</fullName>
    </recommendedName>
</protein>
<evidence type="ECO:0000259" key="10">
    <source>
        <dbReference type="PROSITE" id="PS50893"/>
    </source>
</evidence>
<feature type="domain" description="ABC transporter" evidence="10">
    <location>
        <begin position="30"/>
        <end position="254"/>
    </location>
</feature>
<keyword evidence="6" id="KW-0067">ATP-binding</keyword>
<dbReference type="InterPro" id="IPR027417">
    <property type="entry name" value="P-loop_NTPase"/>
</dbReference>
<comment type="subcellular location">
    <subcellularLocation>
        <location evidence="1">Membrane</location>
        <topology evidence="1">Multi-pass membrane protein</topology>
    </subcellularLocation>
</comment>
<dbReference type="GeneID" id="96088882"/>
<evidence type="ECO:0000256" key="3">
    <source>
        <dbReference type="ARBA" id="ARBA00022448"/>
    </source>
</evidence>
<gene>
    <name evidence="11" type="ORF">ACET3X_008560</name>
</gene>
<evidence type="ECO:0000313" key="11">
    <source>
        <dbReference type="EMBL" id="KAL1793578.1"/>
    </source>
</evidence>
<dbReference type="PROSITE" id="PS00211">
    <property type="entry name" value="ABC_TRANSPORTER_1"/>
    <property type="match status" value="1"/>
</dbReference>
<sequence>MSSSSIMADVEKGNTGSDYAHLRNEEVKSFSWEDVTVTVKDRISKQPIGLLSNVSGMVEAGEVMALMGPSGSGKTTLLNILAHRAAIPNANIRQTLRINGAPTTLSSFRKMSSYVEQEDALIGSLTVRETLYFAAELALPTDTLIGTPIRKGVSGGQKRRVSVASQLITSPRILFLDEPTSGLDSAASYEVIKFVQGIAKKYKILVIASIHQPSTATFGLFDKLMLLSRGKCVYNGEVEGVKEWFEGLGYKMPLYTNPAEFVIDLINTDFSQDNTAASQRLAHLHTSWATSPAAATLSANLRTAAITPASPPRSSQSTSSGSRVSPFSTLLPLVHRSFIKSHRDIVAYGIRIAMYLGLAIMMGTVWLRLSPTQSNIQAFTNAIFFGGAFMSFMAVAYIPAYLEDLAIYSKERANGLYGPTSFMLANFIVGIPYLFLITVLFSVAFESFASIVSHMPQS</sequence>
<feature type="transmembrane region" description="Helical" evidence="9">
    <location>
        <begin position="422"/>
        <end position="445"/>
    </location>
</feature>
<feature type="transmembrane region" description="Helical" evidence="9">
    <location>
        <begin position="345"/>
        <end position="367"/>
    </location>
</feature>
<dbReference type="CDD" id="cd03213">
    <property type="entry name" value="ABCG_EPDR"/>
    <property type="match status" value="1"/>
</dbReference>
<dbReference type="InterPro" id="IPR003593">
    <property type="entry name" value="AAA+_ATPase"/>
</dbReference>
<evidence type="ECO:0000256" key="5">
    <source>
        <dbReference type="ARBA" id="ARBA00022741"/>
    </source>
</evidence>
<dbReference type="PANTHER" id="PTHR48042">
    <property type="entry name" value="ABC TRANSPORTER G FAMILY MEMBER 11"/>
    <property type="match status" value="1"/>
</dbReference>
<feature type="transmembrane region" description="Helical" evidence="9">
    <location>
        <begin position="379"/>
        <end position="402"/>
    </location>
</feature>
<dbReference type="Proteomes" id="UP001578633">
    <property type="component" value="Chromosome 8"/>
</dbReference>
<organism evidence="11 12">
    <name type="scientific">Alternaria dauci</name>
    <dbReference type="NCBI Taxonomy" id="48095"/>
    <lineage>
        <taxon>Eukaryota</taxon>
        <taxon>Fungi</taxon>
        <taxon>Dikarya</taxon>
        <taxon>Ascomycota</taxon>
        <taxon>Pezizomycotina</taxon>
        <taxon>Dothideomycetes</taxon>
        <taxon>Pleosporomycetidae</taxon>
        <taxon>Pleosporales</taxon>
        <taxon>Pleosporineae</taxon>
        <taxon>Pleosporaceae</taxon>
        <taxon>Alternaria</taxon>
        <taxon>Alternaria sect. Porri</taxon>
    </lineage>
</organism>
<evidence type="ECO:0000256" key="7">
    <source>
        <dbReference type="ARBA" id="ARBA00022989"/>
    </source>
</evidence>
<dbReference type="Gene3D" id="3.40.50.300">
    <property type="entry name" value="P-loop containing nucleotide triphosphate hydrolases"/>
    <property type="match status" value="2"/>
</dbReference>
<evidence type="ECO:0000256" key="2">
    <source>
        <dbReference type="ARBA" id="ARBA00005814"/>
    </source>
</evidence>
<comment type="caution">
    <text evidence="11">The sequence shown here is derived from an EMBL/GenBank/DDBJ whole genome shotgun (WGS) entry which is preliminary data.</text>
</comment>
<evidence type="ECO:0000256" key="6">
    <source>
        <dbReference type="ARBA" id="ARBA00022840"/>
    </source>
</evidence>
<dbReference type="SMART" id="SM00382">
    <property type="entry name" value="AAA"/>
    <property type="match status" value="1"/>
</dbReference>
<dbReference type="InterPro" id="IPR013525">
    <property type="entry name" value="ABC2_TM"/>
</dbReference>
<keyword evidence="3" id="KW-0813">Transport</keyword>
<keyword evidence="8 9" id="KW-0472">Membrane</keyword>
<evidence type="ECO:0000256" key="4">
    <source>
        <dbReference type="ARBA" id="ARBA00022692"/>
    </source>
</evidence>
<dbReference type="RefSeq" id="XP_069304162.1">
    <property type="nucleotide sequence ID" value="XM_069454746.1"/>
</dbReference>
<evidence type="ECO:0000256" key="8">
    <source>
        <dbReference type="ARBA" id="ARBA00023136"/>
    </source>
</evidence>
<evidence type="ECO:0000313" key="12">
    <source>
        <dbReference type="Proteomes" id="UP001578633"/>
    </source>
</evidence>
<keyword evidence="5" id="KW-0547">Nucleotide-binding</keyword>
<evidence type="ECO:0000256" key="9">
    <source>
        <dbReference type="SAM" id="Phobius"/>
    </source>
</evidence>
<reference evidence="11 12" key="1">
    <citation type="submission" date="2024-09" db="EMBL/GenBank/DDBJ databases">
        <title>T2T genomes of carrot and Alternaria dauci and their utility for understanding host-pathogen interaction during carrot leaf blight disease.</title>
        <authorList>
            <person name="Liu W."/>
            <person name="Xu S."/>
            <person name="Ou C."/>
            <person name="Liu X."/>
            <person name="Zhuang F."/>
            <person name="Deng X.W."/>
        </authorList>
    </citation>
    <scope>NUCLEOTIDE SEQUENCE [LARGE SCALE GENOMIC DNA]</scope>
    <source>
        <strain evidence="11 12">A2016</strain>
    </source>
</reference>
<dbReference type="PROSITE" id="PS50893">
    <property type="entry name" value="ABC_TRANSPORTER_2"/>
    <property type="match status" value="1"/>
</dbReference>
<keyword evidence="4 9" id="KW-0812">Transmembrane</keyword>
<dbReference type="InterPro" id="IPR003439">
    <property type="entry name" value="ABC_transporter-like_ATP-bd"/>
</dbReference>
<keyword evidence="7 9" id="KW-1133">Transmembrane helix</keyword>
<accession>A0ABR3UAN7</accession>
<evidence type="ECO:0000256" key="1">
    <source>
        <dbReference type="ARBA" id="ARBA00004141"/>
    </source>
</evidence>
<comment type="similarity">
    <text evidence="2">Belongs to the ABC transporter superfamily. ABCG family. Eye pigment precursor importer (TC 3.A.1.204) subfamily.</text>
</comment>
<proteinExistence type="inferred from homology"/>
<dbReference type="PANTHER" id="PTHR48042:SF11">
    <property type="entry name" value="ABC TRANSPORTER G FAMILY MEMBER 11"/>
    <property type="match status" value="1"/>
</dbReference>